<keyword evidence="2" id="KW-0732">Signal</keyword>
<evidence type="ECO:0000256" key="2">
    <source>
        <dbReference type="SAM" id="SignalP"/>
    </source>
</evidence>
<dbReference type="EMBL" id="MKZQ01000021">
    <property type="protein sequence ID" value="PJN70912.1"/>
    <property type="molecule type" value="Genomic_DNA"/>
</dbReference>
<reference evidence="4 6" key="2">
    <citation type="submission" date="2020-12" db="EMBL/GenBank/DDBJ databases">
        <title>FDA dAtabase for Regulatory Grade micrObial Sequences (FDA-ARGOS): Supporting development and validation of Infectious Disease Dx tests.</title>
        <authorList>
            <person name="Nelson B."/>
            <person name="Plummer A."/>
            <person name="Tallon L."/>
            <person name="Sadzewicz L."/>
            <person name="Zhao X."/>
            <person name="Boylan J."/>
            <person name="Ott S."/>
            <person name="Bowen H."/>
            <person name="Vavikolanu K."/>
            <person name="Mehta A."/>
            <person name="Aluvathingal J."/>
            <person name="Nadendla S."/>
            <person name="Myers T."/>
            <person name="Yan Y."/>
            <person name="Sichtig H."/>
        </authorList>
    </citation>
    <scope>NUCLEOTIDE SEQUENCE [LARGE SCALE GENOMIC DNA]</scope>
    <source>
        <strain evidence="4 6">FDAARGOS_924</strain>
        <plasmid evidence="4 6">unnamed2</plasmid>
    </source>
</reference>
<protein>
    <recommendedName>
        <fullName evidence="7">Lipoprotein</fullName>
    </recommendedName>
</protein>
<gene>
    <name evidence="3" type="ORF">BACWE_21740</name>
    <name evidence="4" type="ORF">I6G81_01000</name>
</gene>
<dbReference type="PROSITE" id="PS51257">
    <property type="entry name" value="PROKAR_LIPOPROTEIN"/>
    <property type="match status" value="1"/>
</dbReference>
<dbReference type="KEGG" id="bmyo:BG05_5554"/>
<accession>A0AAP8KUV1</accession>
<evidence type="ECO:0000256" key="1">
    <source>
        <dbReference type="SAM" id="MobiDB-lite"/>
    </source>
</evidence>
<geneLocation type="plasmid" evidence="4 6">
    <name>unnamed2</name>
</geneLocation>
<organism evidence="3 5">
    <name type="scientific">Bacillus mycoides</name>
    <dbReference type="NCBI Taxonomy" id="1405"/>
    <lineage>
        <taxon>Bacteria</taxon>
        <taxon>Bacillati</taxon>
        <taxon>Bacillota</taxon>
        <taxon>Bacilli</taxon>
        <taxon>Bacillales</taxon>
        <taxon>Bacillaceae</taxon>
        <taxon>Bacillus</taxon>
        <taxon>Bacillus cereus group</taxon>
    </lineage>
</organism>
<feature type="compositionally biased region" description="Polar residues" evidence="1">
    <location>
        <begin position="118"/>
        <end position="127"/>
    </location>
</feature>
<feature type="region of interest" description="Disordered" evidence="1">
    <location>
        <begin position="114"/>
        <end position="135"/>
    </location>
</feature>
<feature type="signal peptide" evidence="2">
    <location>
        <begin position="1"/>
        <end position="17"/>
    </location>
</feature>
<feature type="region of interest" description="Disordered" evidence="1">
    <location>
        <begin position="57"/>
        <end position="95"/>
    </location>
</feature>
<evidence type="ECO:0000313" key="5">
    <source>
        <dbReference type="Proteomes" id="UP000236165"/>
    </source>
</evidence>
<evidence type="ECO:0008006" key="7">
    <source>
        <dbReference type="Google" id="ProtNLM"/>
    </source>
</evidence>
<evidence type="ECO:0000313" key="4">
    <source>
        <dbReference type="EMBL" id="QQA13505.1"/>
    </source>
</evidence>
<proteinExistence type="predicted"/>
<sequence>MKRKVLAVALPITLALAVGCSNKDVAEEKKTDSLKVSETDSKKDVIKPLYAEVGKIYEEGQDVTTKREAKEKESSTKTDKESTSKNEDSTDKPVKEAIIGGGRTLAEEREHIGKQLHKGSSQSSPLEQYQEEVKETSKDLSTAVQSSKSLIEKDETLKTNQSGLKGQLSVISGRVNRLATIDPPEGYYYFKEQLRDDAKVIKQVVDQAFIALNENDTEKAKANIDYMMEYLDTMSSTLNEIQNVQNGV</sequence>
<evidence type="ECO:0000313" key="6">
    <source>
        <dbReference type="Proteomes" id="UP000596196"/>
    </source>
</evidence>
<evidence type="ECO:0000313" key="3">
    <source>
        <dbReference type="EMBL" id="PJN70912.1"/>
    </source>
</evidence>
<keyword evidence="4" id="KW-0614">Plasmid</keyword>
<dbReference type="Proteomes" id="UP000236165">
    <property type="component" value="Unassembled WGS sequence"/>
</dbReference>
<dbReference type="RefSeq" id="WP_003193738.1">
    <property type="nucleotide sequence ID" value="NZ_CP009691.1"/>
</dbReference>
<reference evidence="3 5" key="1">
    <citation type="submission" date="2016-10" db="EMBL/GenBank/DDBJ databases">
        <title>Genome Sequence of Bacillus weihenstephanensis GM6LP.</title>
        <authorList>
            <person name="Poehlein A."/>
            <person name="Wemheuer F."/>
            <person name="Hollensteiner J."/>
            <person name="Wemheuer B."/>
        </authorList>
    </citation>
    <scope>NUCLEOTIDE SEQUENCE [LARGE SCALE GENOMIC DNA]</scope>
    <source>
        <strain evidence="3 5">GM6LP</strain>
    </source>
</reference>
<feature type="compositionally biased region" description="Basic and acidic residues" evidence="1">
    <location>
        <begin position="64"/>
        <end position="95"/>
    </location>
</feature>
<name>A0AAP8KUV1_BACMY</name>
<dbReference type="Proteomes" id="UP000596196">
    <property type="component" value="Plasmid unnamed2"/>
</dbReference>
<keyword evidence="6" id="KW-1185">Reference proteome</keyword>
<dbReference type="AlphaFoldDB" id="A0AAP8KUV1"/>
<dbReference type="EMBL" id="CP065876">
    <property type="protein sequence ID" value="QQA13505.1"/>
    <property type="molecule type" value="Genomic_DNA"/>
</dbReference>
<feature type="chain" id="PRO_5042912809" description="Lipoprotein" evidence="2">
    <location>
        <begin position="18"/>
        <end position="248"/>
    </location>
</feature>